<evidence type="ECO:0000313" key="6">
    <source>
        <dbReference type="Proteomes" id="UP000471560"/>
    </source>
</evidence>
<reference evidence="3 6" key="3">
    <citation type="submission" date="2019-12" db="EMBL/GenBank/DDBJ databases">
        <title>Rhizobium genotypes associated with high levels of biological nitrogen fixation by grain legumes in a temperate-maritime cropping system.</title>
        <authorList>
            <person name="Maluk M."/>
            <person name="Francesc Ferrando Molina F."/>
            <person name="Lopez Del Egido L."/>
            <person name="Lafos M."/>
            <person name="Langarica-Fuentes A."/>
            <person name="Gebre Yohannes G."/>
            <person name="Young M.W."/>
            <person name="Martin P."/>
            <person name="Gantlett R."/>
            <person name="Kenicer G."/>
            <person name="Hawes C."/>
            <person name="Begg G.S."/>
            <person name="Quilliam R.S."/>
            <person name="Squire G.R."/>
            <person name="Poole P.S."/>
            <person name="Young P.W."/>
            <person name="Iannetta P.M."/>
            <person name="James E.K."/>
        </authorList>
    </citation>
    <scope>NUCLEOTIDE SEQUENCE [LARGE SCALE GENOMIC DNA]</scope>
    <source>
        <strain evidence="3 6">JHI1096</strain>
    </source>
</reference>
<dbReference type="EMBL" id="WUEZ01000064">
    <property type="protein sequence ID" value="NEI38726.1"/>
    <property type="molecule type" value="Genomic_DNA"/>
</dbReference>
<dbReference type="GeneID" id="67485640"/>
<evidence type="ECO:0000313" key="5">
    <source>
        <dbReference type="Proteomes" id="UP000183050"/>
    </source>
</evidence>
<name>A0A179BDW8_RHILE</name>
<protein>
    <submittedName>
        <fullName evidence="4">Uncharacterized protein</fullName>
    </submittedName>
</protein>
<evidence type="ECO:0000313" key="3">
    <source>
        <dbReference type="EMBL" id="NEI38726.1"/>
    </source>
</evidence>
<sequence>MATVVVISVEGQDGLWIADLDNGTVVPLPEPKSGGLKVVTDLRATGTTLTKGVNIAVVVKSAEAALSGHYDG</sequence>
<proteinExistence type="predicted"/>
<evidence type="ECO:0000313" key="4">
    <source>
        <dbReference type="EMBL" id="OAP89897.1"/>
    </source>
</evidence>
<organism evidence="4">
    <name type="scientific">Rhizobium leguminosarum</name>
    <dbReference type="NCBI Taxonomy" id="384"/>
    <lineage>
        <taxon>Bacteria</taxon>
        <taxon>Pseudomonadati</taxon>
        <taxon>Pseudomonadota</taxon>
        <taxon>Alphaproteobacteria</taxon>
        <taxon>Hyphomicrobiales</taxon>
        <taxon>Rhizobiaceae</taxon>
        <taxon>Rhizobium/Agrobacterium group</taxon>
        <taxon>Rhizobium</taxon>
    </lineage>
</organism>
<dbReference type="Proteomes" id="UP000183050">
    <property type="component" value="Chromosome"/>
</dbReference>
<gene>
    <name evidence="4" type="ORF">A4U53_06195</name>
    <name evidence="1" type="ORF">BMW22_09690</name>
    <name evidence="3" type="ORF">GR204_33095</name>
    <name evidence="2" type="ORF">HFO42_06080</name>
</gene>
<dbReference type="AlphaFoldDB" id="A0A179BDW8"/>
<accession>A0A179BDW8</accession>
<dbReference type="EMBL" id="CP018228">
    <property type="protein sequence ID" value="API51867.1"/>
    <property type="molecule type" value="Genomic_DNA"/>
</dbReference>
<dbReference type="EMBL" id="JAAXEP010000003">
    <property type="protein sequence ID" value="MBY5627693.1"/>
    <property type="molecule type" value="Genomic_DNA"/>
</dbReference>
<dbReference type="EMBL" id="LWBS01000428">
    <property type="protein sequence ID" value="OAP89897.1"/>
    <property type="molecule type" value="Genomic_DNA"/>
</dbReference>
<reference evidence="4" key="1">
    <citation type="submission" date="2016-04" db="EMBL/GenBank/DDBJ databases">
        <title>Fast-growing isolate from the root nodules of Vavilovia formosa.</title>
        <authorList>
            <person name="Kimeklis A."/>
            <person name="Safronova V."/>
            <person name="Belimov A."/>
            <person name="Andronov E."/>
        </authorList>
    </citation>
    <scope>NUCLEOTIDE SEQUENCE [LARGE SCALE GENOMIC DNA]</scope>
    <source>
        <strain evidence="4">Vaf-46</strain>
    </source>
</reference>
<dbReference type="RefSeq" id="WP_020049822.1">
    <property type="nucleotide sequence ID" value="NZ_CAXURF020000001.1"/>
</dbReference>
<dbReference type="Proteomes" id="UP000471560">
    <property type="component" value="Unassembled WGS sequence"/>
</dbReference>
<reference evidence="2" key="4">
    <citation type="submission" date="2020-04" db="EMBL/GenBank/DDBJ databases">
        <title>Global-level population genomics supports evidence of horizontal gene transfer on evolution of Rhizobia in Lentils.</title>
        <authorList>
            <person name="Gai Y."/>
            <person name="Cook D."/>
            <person name="Riely B."/>
        </authorList>
    </citation>
    <scope>NUCLEOTIDE SEQUENCE</scope>
    <source>
        <strain evidence="2">Derici101B</strain>
    </source>
</reference>
<reference evidence="1 5" key="2">
    <citation type="submission" date="2016-11" db="EMBL/GenBank/DDBJ databases">
        <title>Rhizobium leguminosarum bv. viciae strain Vaf12 isolated from Vavilovia formosa root nodules from Russia, Dagestan.</title>
        <authorList>
            <person name="Kimeklis A."/>
        </authorList>
    </citation>
    <scope>NUCLEOTIDE SEQUENCE [LARGE SCALE GENOMIC DNA]</scope>
    <source>
        <strain evidence="1 5">Vaf-108</strain>
    </source>
</reference>
<evidence type="ECO:0000313" key="1">
    <source>
        <dbReference type="EMBL" id="API51867.1"/>
    </source>
</evidence>
<evidence type="ECO:0000313" key="2">
    <source>
        <dbReference type="EMBL" id="MBY5627693.1"/>
    </source>
</evidence>
<dbReference type="Proteomes" id="UP000825699">
    <property type="component" value="Unassembled WGS sequence"/>
</dbReference>